<sequence>MKLAVIKGDGIGPEVVNQAVKVIGVISKKYKCNFQYQEVLMGGAAIDETGVPLPDETIEICKNSDAVLLGAVGGPKWDKISRNLRPEAGLLQIRRQLGVFANLRPAIMFPQLKSASPLKEEILGNNLDLMIVRELTGGIYFGEKNREDIECGKKAWDIMGYSTPEISRIAKVAFEIAQKRNKKITLVDKSNVLENSRLWREVVSEIAKEYPHIDLDYMYVDNAAMQLIRNPNQFDVILTGNMFGDILSDEASMLTGSLGMLASASVGENKIGLYEPIHGSAPDIAGQDKANPIAAIMSVAMMLRYSFDMEEAAKDIENAISKVLDKGYRTVDIMGDGMIEVGTEKMGELISEKI</sequence>
<feature type="domain" description="Isopropylmalate dehydrogenase-like" evidence="15">
    <location>
        <begin position="2"/>
        <end position="350"/>
    </location>
</feature>
<evidence type="ECO:0000256" key="2">
    <source>
        <dbReference type="ARBA" id="ARBA00001936"/>
    </source>
</evidence>
<comment type="pathway">
    <text evidence="3 13 14">Amino-acid biosynthesis; L-leucine biosynthesis; L-leucine from 3-methyl-2-oxobutanoate: step 3/4.</text>
</comment>
<keyword evidence="6 13" id="KW-0432">Leucine biosynthesis</keyword>
<dbReference type="RefSeq" id="WP_268050938.1">
    <property type="nucleotide sequence ID" value="NZ_JAPQES010000006.1"/>
</dbReference>
<evidence type="ECO:0000256" key="13">
    <source>
        <dbReference type="HAMAP-Rule" id="MF_01033"/>
    </source>
</evidence>
<keyword evidence="12 13" id="KW-0100">Branched-chain amino acid biosynthesis</keyword>
<dbReference type="SMART" id="SM01329">
    <property type="entry name" value="Iso_dh"/>
    <property type="match status" value="1"/>
</dbReference>
<evidence type="ECO:0000313" key="16">
    <source>
        <dbReference type="EMBL" id="MCY6372022.1"/>
    </source>
</evidence>
<dbReference type="GO" id="GO:0003862">
    <property type="term" value="F:3-isopropylmalate dehydrogenase activity"/>
    <property type="evidence" value="ECO:0007669"/>
    <property type="project" value="UniProtKB-EC"/>
</dbReference>
<evidence type="ECO:0000256" key="1">
    <source>
        <dbReference type="ARBA" id="ARBA00000624"/>
    </source>
</evidence>
<dbReference type="PROSITE" id="PS00470">
    <property type="entry name" value="IDH_IMDH"/>
    <property type="match status" value="1"/>
</dbReference>
<feature type="binding site" evidence="13">
    <location>
        <position position="245"/>
    </location>
    <ligand>
        <name>Mg(2+)</name>
        <dbReference type="ChEBI" id="CHEBI:18420"/>
    </ligand>
</feature>
<evidence type="ECO:0000256" key="3">
    <source>
        <dbReference type="ARBA" id="ARBA00004762"/>
    </source>
</evidence>
<comment type="cofactor">
    <cofactor evidence="2">
        <name>Mn(2+)</name>
        <dbReference type="ChEBI" id="CHEBI:29035"/>
    </cofactor>
</comment>
<keyword evidence="7 13" id="KW-0028">Amino-acid biosynthesis</keyword>
<dbReference type="SUPFAM" id="SSF53659">
    <property type="entry name" value="Isocitrate/Isopropylmalate dehydrogenase-like"/>
    <property type="match status" value="1"/>
</dbReference>
<evidence type="ECO:0000259" key="15">
    <source>
        <dbReference type="SMART" id="SM01329"/>
    </source>
</evidence>
<comment type="caution">
    <text evidence="16">The sequence shown here is derived from an EMBL/GenBank/DDBJ whole genome shotgun (WGS) entry which is preliminary data.</text>
</comment>
<dbReference type="Pfam" id="PF00180">
    <property type="entry name" value="Iso_dh"/>
    <property type="match status" value="1"/>
</dbReference>
<dbReference type="InterPro" id="IPR019818">
    <property type="entry name" value="IsoCit/isopropylmalate_DH_CS"/>
</dbReference>
<keyword evidence="13" id="KW-0963">Cytoplasm</keyword>
<feature type="binding site" evidence="13">
    <location>
        <begin position="74"/>
        <end position="87"/>
    </location>
    <ligand>
        <name>NAD(+)</name>
        <dbReference type="ChEBI" id="CHEBI:57540"/>
    </ligand>
</feature>
<feature type="binding site" evidence="13">
    <location>
        <begin position="279"/>
        <end position="291"/>
    </location>
    <ligand>
        <name>NAD(+)</name>
        <dbReference type="ChEBI" id="CHEBI:57540"/>
    </ligand>
</feature>
<dbReference type="PANTHER" id="PTHR42979:SF1">
    <property type="entry name" value="3-ISOPROPYLMALATE DEHYDROGENASE"/>
    <property type="match status" value="1"/>
</dbReference>
<evidence type="ECO:0000256" key="14">
    <source>
        <dbReference type="RuleBase" id="RU004445"/>
    </source>
</evidence>
<keyword evidence="9 13" id="KW-0460">Magnesium</keyword>
<dbReference type="InterPro" id="IPR024084">
    <property type="entry name" value="IsoPropMal-DH-like_dom"/>
</dbReference>
<comment type="function">
    <text evidence="13 14">Catalyzes the oxidation of 3-carboxy-2-hydroxy-4-methylpentanoate (3-isopropylmalate) to 3-carboxy-4-methyl-2-oxopentanoate. The product decarboxylates to 4-methyl-2 oxopentanoate.</text>
</comment>
<dbReference type="Gene3D" id="3.40.718.10">
    <property type="entry name" value="Isopropylmalate Dehydrogenase"/>
    <property type="match status" value="1"/>
</dbReference>
<feature type="binding site" evidence="13">
    <location>
        <position position="104"/>
    </location>
    <ligand>
        <name>substrate</name>
    </ligand>
</feature>
<evidence type="ECO:0000256" key="5">
    <source>
        <dbReference type="ARBA" id="ARBA00011738"/>
    </source>
</evidence>
<keyword evidence="13" id="KW-0464">Manganese</keyword>
<gene>
    <name evidence="13 16" type="primary">leuB</name>
    <name evidence="16" type="ORF">OXH55_15410</name>
</gene>
<name>A0ABT4CSJ9_9CLOT</name>
<comment type="subunit">
    <text evidence="5 13 14">Homodimer.</text>
</comment>
<evidence type="ECO:0000256" key="8">
    <source>
        <dbReference type="ARBA" id="ARBA00022723"/>
    </source>
</evidence>
<dbReference type="Proteomes" id="UP001079657">
    <property type="component" value="Unassembled WGS sequence"/>
</dbReference>
<protein>
    <recommendedName>
        <fullName evidence="13">3-isopropylmalate dehydrogenase</fullName>
        <ecNumber evidence="13">1.1.1.85</ecNumber>
    </recommendedName>
    <alternativeName>
        <fullName evidence="13">3-IPM-DH</fullName>
    </alternativeName>
    <alternativeName>
        <fullName evidence="13">Beta-IPM dehydrogenase</fullName>
        <shortName evidence="13">IMDH</shortName>
    </alternativeName>
</protein>
<evidence type="ECO:0000256" key="12">
    <source>
        <dbReference type="ARBA" id="ARBA00023304"/>
    </source>
</evidence>
<evidence type="ECO:0000256" key="6">
    <source>
        <dbReference type="ARBA" id="ARBA00022430"/>
    </source>
</evidence>
<feature type="binding site" evidence="13">
    <location>
        <position position="249"/>
    </location>
    <ligand>
        <name>Mg(2+)</name>
        <dbReference type="ChEBI" id="CHEBI:18420"/>
    </ligand>
</feature>
<feature type="binding site" evidence="13">
    <location>
        <position position="221"/>
    </location>
    <ligand>
        <name>Mg(2+)</name>
        <dbReference type="ChEBI" id="CHEBI:18420"/>
    </ligand>
</feature>
<dbReference type="PANTHER" id="PTHR42979">
    <property type="entry name" value="3-ISOPROPYLMALATE DEHYDROGENASE"/>
    <property type="match status" value="1"/>
</dbReference>
<comment type="cofactor">
    <cofactor evidence="13 14">
        <name>Mg(2+)</name>
        <dbReference type="ChEBI" id="CHEBI:18420"/>
    </cofactor>
    <cofactor evidence="13 14">
        <name>Mn(2+)</name>
        <dbReference type="ChEBI" id="CHEBI:29035"/>
    </cofactor>
    <text evidence="13 14">Binds 1 Mg(2+) or Mn(2+) ion per subunit.</text>
</comment>
<evidence type="ECO:0000313" key="17">
    <source>
        <dbReference type="Proteomes" id="UP001079657"/>
    </source>
</evidence>
<keyword evidence="17" id="KW-1185">Reference proteome</keyword>
<feature type="site" description="Important for catalysis" evidence="13">
    <location>
        <position position="189"/>
    </location>
</feature>
<organism evidence="16 17">
    <name type="scientific">Clostridium ganghwense</name>
    <dbReference type="NCBI Taxonomy" id="312089"/>
    <lineage>
        <taxon>Bacteria</taxon>
        <taxon>Bacillati</taxon>
        <taxon>Bacillota</taxon>
        <taxon>Clostridia</taxon>
        <taxon>Eubacteriales</taxon>
        <taxon>Clostridiaceae</taxon>
        <taxon>Clostridium</taxon>
    </lineage>
</organism>
<reference evidence="16" key="1">
    <citation type="submission" date="2022-12" db="EMBL/GenBank/DDBJ databases">
        <authorList>
            <person name="Wang J."/>
        </authorList>
    </citation>
    <scope>NUCLEOTIDE SEQUENCE</scope>
    <source>
        <strain evidence="16">HY-42-06</strain>
    </source>
</reference>
<keyword evidence="10 13" id="KW-0560">Oxidoreductase</keyword>
<evidence type="ECO:0000256" key="9">
    <source>
        <dbReference type="ARBA" id="ARBA00022842"/>
    </source>
</evidence>
<feature type="site" description="Important for catalysis" evidence="13">
    <location>
        <position position="140"/>
    </location>
</feature>
<keyword evidence="11 13" id="KW-0520">NAD</keyword>
<feature type="binding site" evidence="13">
    <location>
        <position position="221"/>
    </location>
    <ligand>
        <name>substrate</name>
    </ligand>
</feature>
<dbReference type="EMBL" id="JAPQES010000006">
    <property type="protein sequence ID" value="MCY6372022.1"/>
    <property type="molecule type" value="Genomic_DNA"/>
</dbReference>
<comment type="similarity">
    <text evidence="4 13">Belongs to the isocitrate and isopropylmalate dehydrogenases family. LeuB type 1 subfamily.</text>
</comment>
<accession>A0ABT4CSJ9</accession>
<evidence type="ECO:0000256" key="10">
    <source>
        <dbReference type="ARBA" id="ARBA00023002"/>
    </source>
</evidence>
<feature type="binding site" evidence="13">
    <location>
        <position position="94"/>
    </location>
    <ligand>
        <name>substrate</name>
    </ligand>
</feature>
<dbReference type="EC" id="1.1.1.85" evidence="13"/>
<evidence type="ECO:0000256" key="4">
    <source>
        <dbReference type="ARBA" id="ARBA00008319"/>
    </source>
</evidence>
<dbReference type="InterPro" id="IPR004429">
    <property type="entry name" value="Isopropylmalate_DH"/>
</dbReference>
<feature type="binding site" evidence="13">
    <location>
        <position position="133"/>
    </location>
    <ligand>
        <name>substrate</name>
    </ligand>
</feature>
<keyword evidence="8 13" id="KW-0479">Metal-binding</keyword>
<comment type="catalytic activity">
    <reaction evidence="1 13 14">
        <text>(2R,3S)-3-isopropylmalate + NAD(+) = 4-methyl-2-oxopentanoate + CO2 + NADH</text>
        <dbReference type="Rhea" id="RHEA:32271"/>
        <dbReference type="ChEBI" id="CHEBI:16526"/>
        <dbReference type="ChEBI" id="CHEBI:17865"/>
        <dbReference type="ChEBI" id="CHEBI:35121"/>
        <dbReference type="ChEBI" id="CHEBI:57540"/>
        <dbReference type="ChEBI" id="CHEBI:57945"/>
        <dbReference type="EC" id="1.1.1.85"/>
    </reaction>
</comment>
<dbReference type="HAMAP" id="MF_01033">
    <property type="entry name" value="LeuB_type1"/>
    <property type="match status" value="1"/>
</dbReference>
<dbReference type="NCBIfam" id="TIGR00169">
    <property type="entry name" value="leuB"/>
    <property type="match status" value="1"/>
</dbReference>
<evidence type="ECO:0000256" key="7">
    <source>
        <dbReference type="ARBA" id="ARBA00022605"/>
    </source>
</evidence>
<evidence type="ECO:0000256" key="11">
    <source>
        <dbReference type="ARBA" id="ARBA00023027"/>
    </source>
</evidence>
<proteinExistence type="inferred from homology"/>
<comment type="subcellular location">
    <subcellularLocation>
        <location evidence="13">Cytoplasm</location>
    </subcellularLocation>
</comment>